<dbReference type="AlphaFoldDB" id="A0A2P5AR84"/>
<comment type="caution">
    <text evidence="1">The sequence shown here is derived from an EMBL/GenBank/DDBJ whole genome shotgun (WGS) entry which is preliminary data.</text>
</comment>
<dbReference type="PANTHER" id="PTHR47481:SF9">
    <property type="entry name" value="RETROTRANSPOSON GAG DOMAIN-CONTAINING PROTEIN"/>
    <property type="match status" value="1"/>
</dbReference>
<keyword evidence="2" id="KW-1185">Reference proteome</keyword>
<organism evidence="1 2">
    <name type="scientific">Parasponia andersonii</name>
    <name type="common">Sponia andersonii</name>
    <dbReference type="NCBI Taxonomy" id="3476"/>
    <lineage>
        <taxon>Eukaryota</taxon>
        <taxon>Viridiplantae</taxon>
        <taxon>Streptophyta</taxon>
        <taxon>Embryophyta</taxon>
        <taxon>Tracheophyta</taxon>
        <taxon>Spermatophyta</taxon>
        <taxon>Magnoliopsida</taxon>
        <taxon>eudicotyledons</taxon>
        <taxon>Gunneridae</taxon>
        <taxon>Pentapetalae</taxon>
        <taxon>rosids</taxon>
        <taxon>fabids</taxon>
        <taxon>Rosales</taxon>
        <taxon>Cannabaceae</taxon>
        <taxon>Parasponia</taxon>
    </lineage>
</organism>
<reference evidence="2" key="1">
    <citation type="submission" date="2016-06" db="EMBL/GenBank/DDBJ databases">
        <title>Parallel loss of symbiosis genes in relatives of nitrogen-fixing non-legume Parasponia.</title>
        <authorList>
            <person name="Van Velzen R."/>
            <person name="Holmer R."/>
            <person name="Bu F."/>
            <person name="Rutten L."/>
            <person name="Van Zeijl A."/>
            <person name="Liu W."/>
            <person name="Santuari L."/>
            <person name="Cao Q."/>
            <person name="Sharma T."/>
            <person name="Shen D."/>
            <person name="Roswanjaya Y."/>
            <person name="Wardhani T."/>
            <person name="Kalhor M.S."/>
            <person name="Jansen J."/>
            <person name="Van den Hoogen J."/>
            <person name="Gungor B."/>
            <person name="Hartog M."/>
            <person name="Hontelez J."/>
            <person name="Verver J."/>
            <person name="Yang W.-C."/>
            <person name="Schijlen E."/>
            <person name="Repin R."/>
            <person name="Schilthuizen M."/>
            <person name="Schranz E."/>
            <person name="Heidstra R."/>
            <person name="Miyata K."/>
            <person name="Fedorova E."/>
            <person name="Kohlen W."/>
            <person name="Bisseling T."/>
            <person name="Smit S."/>
            <person name="Geurts R."/>
        </authorList>
    </citation>
    <scope>NUCLEOTIDE SEQUENCE [LARGE SCALE GENOMIC DNA]</scope>
    <source>
        <strain evidence="2">cv. WU1-14</strain>
    </source>
</reference>
<protein>
    <recommendedName>
        <fullName evidence="3">Gag-polypeptide of LTR copia-type</fullName>
    </recommendedName>
</protein>
<dbReference type="STRING" id="3476.A0A2P5AR84"/>
<sequence>MAETTTANTQQQTEQPVTINVVANPPNLISINATAQLPVKLSPTNYSSWRAQFYSLLFGYDLLVYLDGTKLCPPLTITEKMSIPNPTHIHWERQDNLLLHAILASASEAVMPLIASATTSRDAWIRVAPLYANKSHLLNLT</sequence>
<dbReference type="PANTHER" id="PTHR47481">
    <property type="match status" value="1"/>
</dbReference>
<dbReference type="OrthoDB" id="913984at2759"/>
<evidence type="ECO:0008006" key="3">
    <source>
        <dbReference type="Google" id="ProtNLM"/>
    </source>
</evidence>
<name>A0A2P5AR84_PARAD</name>
<gene>
    <name evidence="1" type="ORF">PanWU01x14_307670</name>
</gene>
<proteinExistence type="predicted"/>
<evidence type="ECO:0000313" key="1">
    <source>
        <dbReference type="EMBL" id="PON39060.1"/>
    </source>
</evidence>
<dbReference type="Proteomes" id="UP000237105">
    <property type="component" value="Unassembled WGS sequence"/>
</dbReference>
<evidence type="ECO:0000313" key="2">
    <source>
        <dbReference type="Proteomes" id="UP000237105"/>
    </source>
</evidence>
<dbReference type="EMBL" id="JXTB01000476">
    <property type="protein sequence ID" value="PON39060.1"/>
    <property type="molecule type" value="Genomic_DNA"/>
</dbReference>
<accession>A0A2P5AR84</accession>